<feature type="chain" id="PRO_5032989371" evidence="2">
    <location>
        <begin position="24"/>
        <end position="95"/>
    </location>
</feature>
<protein>
    <submittedName>
        <fullName evidence="3">Phosphate starvation-inducible protein PsiF</fullName>
    </submittedName>
</protein>
<evidence type="ECO:0000256" key="2">
    <source>
        <dbReference type="SAM" id="SignalP"/>
    </source>
</evidence>
<keyword evidence="2" id="KW-0732">Signal</keyword>
<keyword evidence="4" id="KW-1185">Reference proteome</keyword>
<dbReference type="AlphaFoldDB" id="A0A7S9D4W8"/>
<gene>
    <name evidence="3" type="ORF">IC761_33240</name>
</gene>
<feature type="compositionally biased region" description="Basic and acidic residues" evidence="1">
    <location>
        <begin position="59"/>
        <end position="68"/>
    </location>
</feature>
<dbReference type="RefSeq" id="WP_195800834.1">
    <property type="nucleotide sequence ID" value="NZ_CP061379.1"/>
</dbReference>
<evidence type="ECO:0000313" key="4">
    <source>
        <dbReference type="Proteomes" id="UP000594621"/>
    </source>
</evidence>
<feature type="signal peptide" evidence="2">
    <location>
        <begin position="1"/>
        <end position="23"/>
    </location>
</feature>
<evidence type="ECO:0000313" key="3">
    <source>
        <dbReference type="EMBL" id="QPF91262.1"/>
    </source>
</evidence>
<dbReference type="KEGG" id="bcou:IC761_33240"/>
<dbReference type="InterPro" id="IPR011690">
    <property type="entry name" value="P_starv_induced_PsiF"/>
</dbReference>
<evidence type="ECO:0000256" key="1">
    <source>
        <dbReference type="SAM" id="MobiDB-lite"/>
    </source>
</evidence>
<feature type="region of interest" description="Disordered" evidence="1">
    <location>
        <begin position="24"/>
        <end position="72"/>
    </location>
</feature>
<organism evidence="3 4">
    <name type="scientific">Bradyrhizobium commune</name>
    <dbReference type="NCBI Taxonomy" id="83627"/>
    <lineage>
        <taxon>Bacteria</taxon>
        <taxon>Pseudomonadati</taxon>
        <taxon>Pseudomonadota</taxon>
        <taxon>Alphaproteobacteria</taxon>
        <taxon>Hyphomicrobiales</taxon>
        <taxon>Nitrobacteraceae</taxon>
        <taxon>Bradyrhizobium</taxon>
    </lineage>
</organism>
<proteinExistence type="predicted"/>
<dbReference type="Pfam" id="PF07769">
    <property type="entry name" value="PsiF_repeat"/>
    <property type="match status" value="1"/>
</dbReference>
<name>A0A7S9D4W8_9BRAD</name>
<dbReference type="EMBL" id="CP061379">
    <property type="protein sequence ID" value="QPF91262.1"/>
    <property type="molecule type" value="Genomic_DNA"/>
</dbReference>
<feature type="compositionally biased region" description="Basic and acidic residues" evidence="1">
    <location>
        <begin position="32"/>
        <end position="53"/>
    </location>
</feature>
<accession>A0A7S9D4W8</accession>
<sequence>MTLASRLAVVAIASLFATGTAFAQTAAPAAKTDTKTDAAATTDKKAPKEHSAESLECSKQADAKGLHGKERKKFRSDCIKTAKGGMAAPAAADKK</sequence>
<dbReference type="Proteomes" id="UP000594621">
    <property type="component" value="Chromosome"/>
</dbReference>
<reference evidence="3 4" key="1">
    <citation type="submission" date="2020-09" db="EMBL/GenBank/DDBJ databases">
        <title>Complete genomes of bradyrhizobia occurring on native shrubby legumes in Australia.</title>
        <authorList>
            <person name="Lafay B."/>
        </authorList>
    </citation>
    <scope>NUCLEOTIDE SEQUENCE [LARGE SCALE GENOMIC DNA]</scope>
    <source>
        <strain evidence="3 4">BDV5040</strain>
    </source>
</reference>